<comment type="caution">
    <text evidence="10">The sequence shown here is derived from an EMBL/GenBank/DDBJ whole genome shotgun (WGS) entry which is preliminary data.</text>
</comment>
<evidence type="ECO:0000256" key="5">
    <source>
        <dbReference type="ARBA" id="ARBA00022989"/>
    </source>
</evidence>
<proteinExistence type="inferred from homology"/>
<dbReference type="Gene3D" id="1.20.120.1220">
    <property type="match status" value="1"/>
</dbReference>
<keyword evidence="5 7" id="KW-1133">Transmembrane helix</keyword>
<feature type="transmembrane region" description="Helical" evidence="7">
    <location>
        <begin position="99"/>
        <end position="122"/>
    </location>
</feature>
<dbReference type="PANTHER" id="PTHR30487:SF0">
    <property type="entry name" value="PREPILIN LEADER PEPTIDASE_N-METHYLTRANSFERASE-RELATED"/>
    <property type="match status" value="1"/>
</dbReference>
<feature type="transmembrane region" description="Helical" evidence="7">
    <location>
        <begin position="187"/>
        <end position="217"/>
    </location>
</feature>
<evidence type="ECO:0000313" key="11">
    <source>
        <dbReference type="Proteomes" id="UP000177941"/>
    </source>
</evidence>
<feature type="transmembrane region" description="Helical" evidence="7">
    <location>
        <begin position="229"/>
        <end position="246"/>
    </location>
</feature>
<organism evidence="10 11">
    <name type="scientific">Candidatus Andersenbacteria bacterium RIFCSPHIGHO2_12_FULL_45_11b</name>
    <dbReference type="NCBI Taxonomy" id="1797282"/>
    <lineage>
        <taxon>Bacteria</taxon>
        <taxon>Candidatus Anderseniibacteriota</taxon>
    </lineage>
</organism>
<evidence type="ECO:0008006" key="12">
    <source>
        <dbReference type="Google" id="ProtNLM"/>
    </source>
</evidence>
<feature type="domain" description="Prepilin peptidase A24 N-terminal" evidence="9">
    <location>
        <begin position="15"/>
        <end position="96"/>
    </location>
</feature>
<dbReference type="InterPro" id="IPR000045">
    <property type="entry name" value="Prepilin_IV_endopep_pep"/>
</dbReference>
<dbReference type="GO" id="GO:0004190">
    <property type="term" value="F:aspartic-type endopeptidase activity"/>
    <property type="evidence" value="ECO:0007669"/>
    <property type="project" value="InterPro"/>
</dbReference>
<comment type="similarity">
    <text evidence="2">Belongs to the peptidase A24 family.</text>
</comment>
<evidence type="ECO:0000256" key="4">
    <source>
        <dbReference type="ARBA" id="ARBA00022692"/>
    </source>
</evidence>
<keyword evidence="6 7" id="KW-0472">Membrane</keyword>
<dbReference type="InterPro" id="IPR050882">
    <property type="entry name" value="Prepilin_peptidase/N-MTase"/>
</dbReference>
<feature type="transmembrane region" description="Helical" evidence="7">
    <location>
        <begin position="157"/>
        <end position="175"/>
    </location>
</feature>
<dbReference type="EMBL" id="MHHS01000037">
    <property type="protein sequence ID" value="OGY36131.1"/>
    <property type="molecule type" value="Genomic_DNA"/>
</dbReference>
<gene>
    <name evidence="10" type="ORF">A3E36_00925</name>
</gene>
<feature type="domain" description="Prepilin type IV endopeptidase peptidase" evidence="8">
    <location>
        <begin position="113"/>
        <end position="216"/>
    </location>
</feature>
<dbReference type="Pfam" id="PF01478">
    <property type="entry name" value="Peptidase_A24"/>
    <property type="match status" value="1"/>
</dbReference>
<dbReference type="PANTHER" id="PTHR30487">
    <property type="entry name" value="TYPE 4 PREPILIN-LIKE PROTEINS LEADER PEPTIDE-PROCESSING ENZYME"/>
    <property type="match status" value="1"/>
</dbReference>
<evidence type="ECO:0000256" key="6">
    <source>
        <dbReference type="ARBA" id="ARBA00023136"/>
    </source>
</evidence>
<evidence type="ECO:0000256" key="1">
    <source>
        <dbReference type="ARBA" id="ARBA00004651"/>
    </source>
</evidence>
<evidence type="ECO:0000256" key="2">
    <source>
        <dbReference type="ARBA" id="ARBA00005801"/>
    </source>
</evidence>
<evidence type="ECO:0000313" key="10">
    <source>
        <dbReference type="EMBL" id="OGY36131.1"/>
    </source>
</evidence>
<dbReference type="GO" id="GO:0005886">
    <property type="term" value="C:plasma membrane"/>
    <property type="evidence" value="ECO:0007669"/>
    <property type="project" value="UniProtKB-SubCell"/>
</dbReference>
<keyword evidence="3" id="KW-1003">Cell membrane</keyword>
<evidence type="ECO:0000259" key="8">
    <source>
        <dbReference type="Pfam" id="PF01478"/>
    </source>
</evidence>
<dbReference type="Proteomes" id="UP000177941">
    <property type="component" value="Unassembled WGS sequence"/>
</dbReference>
<reference evidence="10 11" key="1">
    <citation type="journal article" date="2016" name="Nat. Commun.">
        <title>Thousands of microbial genomes shed light on interconnected biogeochemical processes in an aquifer system.</title>
        <authorList>
            <person name="Anantharaman K."/>
            <person name="Brown C.T."/>
            <person name="Hug L.A."/>
            <person name="Sharon I."/>
            <person name="Castelle C.J."/>
            <person name="Probst A.J."/>
            <person name="Thomas B.C."/>
            <person name="Singh A."/>
            <person name="Wilkins M.J."/>
            <person name="Karaoz U."/>
            <person name="Brodie E.L."/>
            <person name="Williams K.H."/>
            <person name="Hubbard S.S."/>
            <person name="Banfield J.F."/>
        </authorList>
    </citation>
    <scope>NUCLEOTIDE SEQUENCE [LARGE SCALE GENOMIC DNA]</scope>
</reference>
<evidence type="ECO:0000259" key="9">
    <source>
        <dbReference type="Pfam" id="PF06750"/>
    </source>
</evidence>
<feature type="transmembrane region" description="Helical" evidence="7">
    <location>
        <begin position="134"/>
        <end position="151"/>
    </location>
</feature>
<dbReference type="InterPro" id="IPR010627">
    <property type="entry name" value="Prepilin_pept_A24_N"/>
</dbReference>
<name>A0A1G1X8A0_9BACT</name>
<evidence type="ECO:0000256" key="7">
    <source>
        <dbReference type="SAM" id="Phobius"/>
    </source>
</evidence>
<dbReference type="GO" id="GO:0006465">
    <property type="term" value="P:signal peptide processing"/>
    <property type="evidence" value="ECO:0007669"/>
    <property type="project" value="TreeGrafter"/>
</dbReference>
<protein>
    <recommendedName>
        <fullName evidence="12">Prepilin peptidase</fullName>
    </recommendedName>
</protein>
<dbReference type="Pfam" id="PF06750">
    <property type="entry name" value="A24_N_bact"/>
    <property type="match status" value="1"/>
</dbReference>
<sequence length="260" mass="28539">MLTLFAGFLVVVLFLLGSAIGSFLLVVADRYETGENPLRGRSRCDFCKKKLGWAELIPYISFLHSRGRCNTCKQVLSAEYPIFELASGLLCIGIMTQAILAWQHVFIATLMYIAACVLLILIRIDMRAMILPDKFIILLGIIAIMLALLARHSFDDMALGLLAGVGFLYALWAMTGGRGIGFGDVKLMIPFGILFGFHGVVTLLFTAFFIGGLVGLYLIGIKKAQAKTAIPFGPFLAIAAFFLMMIPDLPNRFFQLLGVQ</sequence>
<keyword evidence="4 7" id="KW-0812">Transmembrane</keyword>
<accession>A0A1G1X8A0</accession>
<dbReference type="AlphaFoldDB" id="A0A1G1X8A0"/>
<comment type="subcellular location">
    <subcellularLocation>
        <location evidence="1">Cell membrane</location>
        <topology evidence="1">Multi-pass membrane protein</topology>
    </subcellularLocation>
</comment>
<evidence type="ECO:0000256" key="3">
    <source>
        <dbReference type="ARBA" id="ARBA00022475"/>
    </source>
</evidence>